<comment type="caution">
    <text evidence="5">The sequence shown here is derived from an EMBL/GenBank/DDBJ whole genome shotgun (WGS) entry which is preliminary data.</text>
</comment>
<evidence type="ECO:0000256" key="1">
    <source>
        <dbReference type="ARBA" id="ARBA00022630"/>
    </source>
</evidence>
<dbReference type="EMBL" id="JAHZIK010003145">
    <property type="protein sequence ID" value="MBW7461655.1"/>
    <property type="molecule type" value="Genomic_DNA"/>
</dbReference>
<evidence type="ECO:0000256" key="2">
    <source>
        <dbReference type="ARBA" id="ARBA00022643"/>
    </source>
</evidence>
<dbReference type="InterPro" id="IPR036661">
    <property type="entry name" value="Luciferase-like_sf"/>
</dbReference>
<organism evidence="5 6">
    <name type="scientific">Paenibacillus sepulcri</name>
    <dbReference type="NCBI Taxonomy" id="359917"/>
    <lineage>
        <taxon>Bacteria</taxon>
        <taxon>Bacillati</taxon>
        <taxon>Bacillota</taxon>
        <taxon>Bacilli</taxon>
        <taxon>Bacillales</taxon>
        <taxon>Paenibacillaceae</taxon>
        <taxon>Paenibacillus</taxon>
    </lineage>
</organism>
<keyword evidence="3" id="KW-0560">Oxidoreductase</keyword>
<evidence type="ECO:0000256" key="3">
    <source>
        <dbReference type="ARBA" id="ARBA00023002"/>
    </source>
</evidence>
<evidence type="ECO:0000313" key="5">
    <source>
        <dbReference type="EMBL" id="MBW7461655.1"/>
    </source>
</evidence>
<sequence length="158" mass="17836">AKAKEAELSQLLDLDISLRKLSGFLYTDLSRHPLDGPLPELPNPDTLRGSTTWFKLYKNLAEDEGLTIRQLAQRISSGNGHRTFVGTPGQLADQMEEWFRSGAADGFAIRPQLLPQGLEEFVRLVIPELQRRGLYHTEYGGRTLRENLGLKRPVNRLV</sequence>
<dbReference type="PANTHER" id="PTHR30011:SF16">
    <property type="entry name" value="C2H2 FINGER DOMAIN TRANSCRIPTION FACTOR (EUROFUNG)-RELATED"/>
    <property type="match status" value="1"/>
</dbReference>
<dbReference type="GO" id="GO:0004497">
    <property type="term" value="F:monooxygenase activity"/>
    <property type="evidence" value="ECO:0007669"/>
    <property type="project" value="UniProtKB-KW"/>
</dbReference>
<dbReference type="InterPro" id="IPR051260">
    <property type="entry name" value="Diverse_substr_monoxygenases"/>
</dbReference>
<protein>
    <submittedName>
        <fullName evidence="5">Nitrilotriacetate monooxygenase</fullName>
    </submittedName>
</protein>
<dbReference type="Proteomes" id="UP001519887">
    <property type="component" value="Unassembled WGS sequence"/>
</dbReference>
<evidence type="ECO:0000256" key="4">
    <source>
        <dbReference type="ARBA" id="ARBA00023033"/>
    </source>
</evidence>
<keyword evidence="4 5" id="KW-0503">Monooxygenase</keyword>
<reference evidence="5 6" key="1">
    <citation type="submission" date="2021-07" db="EMBL/GenBank/DDBJ databases">
        <title>Paenibacillus radiodurans sp. nov., isolated from the southeastern edge of Tengger Desert.</title>
        <authorList>
            <person name="Zhang G."/>
        </authorList>
    </citation>
    <scope>NUCLEOTIDE SEQUENCE [LARGE SCALE GENOMIC DNA]</scope>
    <source>
        <strain evidence="5 6">CCM 7311</strain>
    </source>
</reference>
<keyword evidence="1" id="KW-0285">Flavoprotein</keyword>
<proteinExistence type="predicted"/>
<dbReference type="Gene3D" id="3.20.20.30">
    <property type="entry name" value="Luciferase-like domain"/>
    <property type="match status" value="1"/>
</dbReference>
<name>A0ABS7CL53_9BACL</name>
<evidence type="ECO:0000313" key="6">
    <source>
        <dbReference type="Proteomes" id="UP001519887"/>
    </source>
</evidence>
<dbReference type="PANTHER" id="PTHR30011">
    <property type="entry name" value="ALKANESULFONATE MONOOXYGENASE-RELATED"/>
    <property type="match status" value="1"/>
</dbReference>
<accession>A0ABS7CL53</accession>
<keyword evidence="6" id="KW-1185">Reference proteome</keyword>
<keyword evidence="2" id="KW-0288">FMN</keyword>
<dbReference type="SUPFAM" id="SSF51679">
    <property type="entry name" value="Bacterial luciferase-like"/>
    <property type="match status" value="1"/>
</dbReference>
<gene>
    <name evidence="5" type="ORF">K0U00_47130</name>
</gene>
<feature type="non-terminal residue" evidence="5">
    <location>
        <position position="1"/>
    </location>
</feature>